<organism evidence="2 3">
    <name type="scientific">Ceratodon purpureus</name>
    <name type="common">Fire moss</name>
    <name type="synonym">Dicranum purpureum</name>
    <dbReference type="NCBI Taxonomy" id="3225"/>
    <lineage>
        <taxon>Eukaryota</taxon>
        <taxon>Viridiplantae</taxon>
        <taxon>Streptophyta</taxon>
        <taxon>Embryophyta</taxon>
        <taxon>Bryophyta</taxon>
        <taxon>Bryophytina</taxon>
        <taxon>Bryopsida</taxon>
        <taxon>Dicranidae</taxon>
        <taxon>Pseudoditrichales</taxon>
        <taxon>Ditrichaceae</taxon>
        <taxon>Ceratodon</taxon>
    </lineage>
</organism>
<reference evidence="2" key="1">
    <citation type="submission" date="2020-06" db="EMBL/GenBank/DDBJ databases">
        <title>WGS assembly of Ceratodon purpureus strain R40.</title>
        <authorList>
            <person name="Carey S.B."/>
            <person name="Jenkins J."/>
            <person name="Shu S."/>
            <person name="Lovell J.T."/>
            <person name="Sreedasyam A."/>
            <person name="Maumus F."/>
            <person name="Tiley G.P."/>
            <person name="Fernandez-Pozo N."/>
            <person name="Barry K."/>
            <person name="Chen C."/>
            <person name="Wang M."/>
            <person name="Lipzen A."/>
            <person name="Daum C."/>
            <person name="Saski C.A."/>
            <person name="Payton A.C."/>
            <person name="Mcbreen J.C."/>
            <person name="Conrad R.E."/>
            <person name="Kollar L.M."/>
            <person name="Olsson S."/>
            <person name="Huttunen S."/>
            <person name="Landis J.B."/>
            <person name="Wickett N.J."/>
            <person name="Johnson M.G."/>
            <person name="Rensing S.A."/>
            <person name="Grimwood J."/>
            <person name="Schmutz J."/>
            <person name="Mcdaniel S.F."/>
        </authorList>
    </citation>
    <scope>NUCLEOTIDE SEQUENCE</scope>
    <source>
        <strain evidence="2">R40</strain>
    </source>
</reference>
<comment type="caution">
    <text evidence="2">The sequence shown here is derived from an EMBL/GenBank/DDBJ whole genome shotgun (WGS) entry which is preliminary data.</text>
</comment>
<accession>A0A8T0GM31</accession>
<evidence type="ECO:0000313" key="3">
    <source>
        <dbReference type="Proteomes" id="UP000822688"/>
    </source>
</evidence>
<dbReference type="PANTHER" id="PTHR13582">
    <property type="entry name" value="M-PHASE PHOSPHOPROTEIN 6"/>
    <property type="match status" value="1"/>
</dbReference>
<dbReference type="Proteomes" id="UP000822688">
    <property type="component" value="Chromosome 10"/>
</dbReference>
<dbReference type="EMBL" id="CM026431">
    <property type="protein sequence ID" value="KAG0560070.1"/>
    <property type="molecule type" value="Genomic_DNA"/>
</dbReference>
<feature type="compositionally biased region" description="Basic and acidic residues" evidence="1">
    <location>
        <begin position="182"/>
        <end position="211"/>
    </location>
</feature>
<dbReference type="AlphaFoldDB" id="A0A8T0GM31"/>
<evidence type="ECO:0000313" key="2">
    <source>
        <dbReference type="EMBL" id="KAG0560070.1"/>
    </source>
</evidence>
<evidence type="ECO:0000256" key="1">
    <source>
        <dbReference type="SAM" id="MobiDB-lite"/>
    </source>
</evidence>
<gene>
    <name evidence="2" type="ORF">KC19_10G152300</name>
</gene>
<name>A0A8T0GM31_CERPU</name>
<feature type="region of interest" description="Disordered" evidence="1">
    <location>
        <begin position="106"/>
        <end position="138"/>
    </location>
</feature>
<sequence>MAAVTVKTVKESVSGRLSGLKFMQRAKIREEEFKKQEVEVAGDGVADDSHWVAPAAAAARTRCKVIVEGDPKPGAVIGRMSFQNCNPTVDGIVEEVLSRRERMRDAASTSNGKEVKPVVSTPQPSANGVEERKLEQDVENLSMRKRQKVEKVEKLTVTQNREVEVGKATVMKTNSFTALRGSKNENDRRQQQPQQLHRESKQVNSRTDWRNLRPPGR</sequence>
<keyword evidence="3" id="KW-1185">Reference proteome</keyword>
<dbReference type="InterPro" id="IPR019324">
    <property type="entry name" value="MPP6"/>
</dbReference>
<dbReference type="GO" id="GO:0000460">
    <property type="term" value="P:maturation of 5.8S rRNA"/>
    <property type="evidence" value="ECO:0007669"/>
    <property type="project" value="TreeGrafter"/>
</dbReference>
<dbReference type="Pfam" id="PF10175">
    <property type="entry name" value="MPP6"/>
    <property type="match status" value="1"/>
</dbReference>
<proteinExistence type="predicted"/>
<feature type="region of interest" description="Disordered" evidence="1">
    <location>
        <begin position="174"/>
        <end position="217"/>
    </location>
</feature>
<protein>
    <submittedName>
        <fullName evidence="2">Uncharacterized protein</fullName>
    </submittedName>
</protein>
<dbReference type="PANTHER" id="PTHR13582:SF0">
    <property type="entry name" value="M-PHASE PHOSPHOPROTEIN 6"/>
    <property type="match status" value="1"/>
</dbReference>